<keyword evidence="5" id="KW-1185">Reference proteome</keyword>
<dbReference type="SUPFAM" id="SSF52833">
    <property type="entry name" value="Thioredoxin-like"/>
    <property type="match status" value="1"/>
</dbReference>
<dbReference type="PANTHER" id="PTHR42852:SF13">
    <property type="entry name" value="PROTEIN DIPZ"/>
    <property type="match status" value="1"/>
</dbReference>
<gene>
    <name evidence="4" type="primary">resA_3</name>
    <name evidence="4" type="ORF">DSM104443_03241</name>
</gene>
<dbReference type="PROSITE" id="PS00194">
    <property type="entry name" value="THIOREDOXIN_1"/>
    <property type="match status" value="1"/>
</dbReference>
<dbReference type="Pfam" id="PF00578">
    <property type="entry name" value="AhpC-TSA"/>
    <property type="match status" value="1"/>
</dbReference>
<accession>A0A6M4GY28</accession>
<dbReference type="PANTHER" id="PTHR42852">
    <property type="entry name" value="THIOL:DISULFIDE INTERCHANGE PROTEIN DSBE"/>
    <property type="match status" value="1"/>
</dbReference>
<dbReference type="GO" id="GO:0016209">
    <property type="term" value="F:antioxidant activity"/>
    <property type="evidence" value="ECO:0007669"/>
    <property type="project" value="InterPro"/>
</dbReference>
<dbReference type="Gene3D" id="3.40.30.10">
    <property type="entry name" value="Glutaredoxin"/>
    <property type="match status" value="1"/>
</dbReference>
<evidence type="ECO:0000313" key="4">
    <source>
        <dbReference type="EMBL" id="QJR12156.1"/>
    </source>
</evidence>
<dbReference type="PROSITE" id="PS51352">
    <property type="entry name" value="THIOREDOXIN_2"/>
    <property type="match status" value="1"/>
</dbReference>
<dbReference type="InterPro" id="IPR036249">
    <property type="entry name" value="Thioredoxin-like_sf"/>
</dbReference>
<organism evidence="4 5">
    <name type="scientific">Usitatibacter rugosus</name>
    <dbReference type="NCBI Taxonomy" id="2732067"/>
    <lineage>
        <taxon>Bacteria</taxon>
        <taxon>Pseudomonadati</taxon>
        <taxon>Pseudomonadota</taxon>
        <taxon>Betaproteobacteria</taxon>
        <taxon>Nitrosomonadales</taxon>
        <taxon>Usitatibacteraceae</taxon>
        <taxon>Usitatibacter</taxon>
    </lineage>
</organism>
<evidence type="ECO:0000256" key="2">
    <source>
        <dbReference type="SAM" id="SignalP"/>
    </source>
</evidence>
<evidence type="ECO:0000256" key="1">
    <source>
        <dbReference type="ARBA" id="ARBA00023284"/>
    </source>
</evidence>
<evidence type="ECO:0000313" key="5">
    <source>
        <dbReference type="Proteomes" id="UP000501534"/>
    </source>
</evidence>
<name>A0A6M4GY28_9PROT</name>
<keyword evidence="1" id="KW-0676">Redox-active center</keyword>
<dbReference type="AlphaFoldDB" id="A0A6M4GY28"/>
<evidence type="ECO:0000259" key="3">
    <source>
        <dbReference type="PROSITE" id="PS51352"/>
    </source>
</evidence>
<protein>
    <submittedName>
        <fullName evidence="4">Thiol-disulfide oxidoreductase ResA</fullName>
    </submittedName>
</protein>
<dbReference type="InterPro" id="IPR050553">
    <property type="entry name" value="Thioredoxin_ResA/DsbE_sf"/>
</dbReference>
<dbReference type="EMBL" id="CP053069">
    <property type="protein sequence ID" value="QJR12156.1"/>
    <property type="molecule type" value="Genomic_DNA"/>
</dbReference>
<proteinExistence type="predicted"/>
<dbReference type="InterPro" id="IPR017937">
    <property type="entry name" value="Thioredoxin_CS"/>
</dbReference>
<dbReference type="GO" id="GO:0015036">
    <property type="term" value="F:disulfide oxidoreductase activity"/>
    <property type="evidence" value="ECO:0007669"/>
    <property type="project" value="UniProtKB-ARBA"/>
</dbReference>
<sequence>MKTKRLAGFFGVFAAVLALACFDARAWTVTDTAGAKHDLASYKGRWVVVNFWATWCAPCVKEIPDIAEFRRAHPEVVVLGIAMDVEDGVEKTKQFAKKVGHEYPLVLEDETIEKQFGKVKGLPVTMVFDPTGKKIYDRLGTVSKRFLEDTTKRPKA</sequence>
<dbReference type="KEGG" id="uru:DSM104443_03241"/>
<feature type="signal peptide" evidence="2">
    <location>
        <begin position="1"/>
        <end position="26"/>
    </location>
</feature>
<dbReference type="Proteomes" id="UP000501534">
    <property type="component" value="Chromosome"/>
</dbReference>
<dbReference type="CDD" id="cd02966">
    <property type="entry name" value="TlpA_like_family"/>
    <property type="match status" value="1"/>
</dbReference>
<feature type="domain" description="Thioredoxin" evidence="3">
    <location>
        <begin position="18"/>
        <end position="156"/>
    </location>
</feature>
<dbReference type="InterPro" id="IPR013766">
    <property type="entry name" value="Thioredoxin_domain"/>
</dbReference>
<dbReference type="InterPro" id="IPR000866">
    <property type="entry name" value="AhpC/TSA"/>
</dbReference>
<feature type="chain" id="PRO_5027018755" evidence="2">
    <location>
        <begin position="27"/>
        <end position="156"/>
    </location>
</feature>
<dbReference type="PROSITE" id="PS51257">
    <property type="entry name" value="PROKAR_LIPOPROTEIN"/>
    <property type="match status" value="1"/>
</dbReference>
<reference evidence="4 5" key="1">
    <citation type="submission" date="2020-04" db="EMBL/GenBank/DDBJ databases">
        <title>Usitatibacter rugosus gen. nov., sp. nov. and Usitatibacter palustris sp. nov., novel members of Usitatibacteraceae fam. nov. within the order Nitrosomonadales isolated from soil.</title>
        <authorList>
            <person name="Huber K.J."/>
            <person name="Neumann-Schaal M."/>
            <person name="Geppert A."/>
            <person name="Luckner M."/>
            <person name="Wanner G."/>
            <person name="Overmann J."/>
        </authorList>
    </citation>
    <scope>NUCLEOTIDE SEQUENCE [LARGE SCALE GENOMIC DNA]</scope>
    <source>
        <strain evidence="4 5">0125_3</strain>
    </source>
</reference>
<keyword evidence="2" id="KW-0732">Signal</keyword>